<protein>
    <recommendedName>
        <fullName evidence="4">Flagellar hook-length control protein FliK</fullName>
    </recommendedName>
</protein>
<comment type="caution">
    <text evidence="2">The sequence shown here is derived from an EMBL/GenBank/DDBJ whole genome shotgun (WGS) entry which is preliminary data.</text>
</comment>
<reference evidence="2" key="1">
    <citation type="submission" date="2023-04" db="EMBL/GenBank/DDBJ databases">
        <title>Comparative genomic analysis of Cohnella hashimotonis sp. nov., isolated from the International Space Station.</title>
        <authorList>
            <person name="Venkateswaran K."/>
            <person name="Simpson A."/>
        </authorList>
    </citation>
    <scope>NUCLEOTIDE SEQUENCE</scope>
    <source>
        <strain evidence="2">F6_2S_P_1</strain>
    </source>
</reference>
<dbReference type="EMBL" id="JAGRPV010000001">
    <property type="protein sequence ID" value="MDI4646239.1"/>
    <property type="molecule type" value="Genomic_DNA"/>
</dbReference>
<feature type="region of interest" description="Disordered" evidence="1">
    <location>
        <begin position="265"/>
        <end position="371"/>
    </location>
</feature>
<dbReference type="Proteomes" id="UP001161691">
    <property type="component" value="Unassembled WGS sequence"/>
</dbReference>
<name>A0ABT6TJX1_9BACL</name>
<proteinExistence type="predicted"/>
<evidence type="ECO:0000313" key="2">
    <source>
        <dbReference type="EMBL" id="MDI4646239.1"/>
    </source>
</evidence>
<sequence length="605" mass="62944">MDMNIGSLMRAFMKDSQPTDVKALELRIGQIVRGVLIEMLDGQDALMNINGVPVRAKLEAEMSVGQSTLLQVRPDSSTGLISLRPLTDVTQADATDETLARDGVKAFGLPEQPWSRELLRGLARDGYPVTRETADWFAQAASAKPPGADAKEWMNAAGVAFRRGLQPTETTIGSLRQALYGPPLHEQLATLTELAGQAAADPAVKPETADASRRVLTLLTQVSALIDGQAEGDAAQASGTNDKAGVLGRSATADSEAAIKPQGFAASAEPARGAGQAVGPQEASGRGNVMPQAAMAGVPQEASESAQTLGRHTADAAAAGVRTAKSAPNGADEGSGAGRGGSAEPVASAGPPRPDNGIAVPGERTVATGADKEPSWIGRLLNALGANHEHAALKSGVWSELQGGTASASDPASNGTTQQTDTLKSVLLGLAASDDAPPALREAAQTLVQQITGQQLLLSAERQNTAMMSHMTLFVPMKGQDGETTAKVHIEARRGRRGVLDADNCRLLFDLDMRYLGRTVVDVQVVDRTVSLRLLNDRPGVAELIEEAKGEAAEGLRSAGYRLMSLTAAPYPERIVPESGSPEANQAAPGGAYAAKPYKGVDYRA</sequence>
<gene>
    <name evidence="2" type="ORF">KB449_14775</name>
</gene>
<feature type="compositionally biased region" description="Low complexity" evidence="1">
    <location>
        <begin position="587"/>
        <end position="598"/>
    </location>
</feature>
<evidence type="ECO:0000313" key="3">
    <source>
        <dbReference type="Proteomes" id="UP001161691"/>
    </source>
</evidence>
<accession>A0ABT6TJX1</accession>
<keyword evidence="3" id="KW-1185">Reference proteome</keyword>
<feature type="region of interest" description="Disordered" evidence="1">
    <location>
        <begin position="577"/>
        <end position="605"/>
    </location>
</feature>
<evidence type="ECO:0008006" key="4">
    <source>
        <dbReference type="Google" id="ProtNLM"/>
    </source>
</evidence>
<evidence type="ECO:0000256" key="1">
    <source>
        <dbReference type="SAM" id="MobiDB-lite"/>
    </source>
</evidence>
<organism evidence="2 3">
    <name type="scientific">Cohnella hashimotonis</name>
    <dbReference type="NCBI Taxonomy" id="2826895"/>
    <lineage>
        <taxon>Bacteria</taxon>
        <taxon>Bacillati</taxon>
        <taxon>Bacillota</taxon>
        <taxon>Bacilli</taxon>
        <taxon>Bacillales</taxon>
        <taxon>Paenibacillaceae</taxon>
        <taxon>Cohnella</taxon>
    </lineage>
</organism>